<evidence type="ECO:0000313" key="2">
    <source>
        <dbReference type="EMBL" id="CAF1552167.1"/>
    </source>
</evidence>
<evidence type="ECO:0000313" key="3">
    <source>
        <dbReference type="Proteomes" id="UP000663852"/>
    </source>
</evidence>
<dbReference type="InterPro" id="IPR029071">
    <property type="entry name" value="Ubiquitin-like_domsf"/>
</dbReference>
<protein>
    <recommendedName>
        <fullName evidence="1">Ubiquitin-like domain-containing protein</fullName>
    </recommendedName>
</protein>
<dbReference type="GO" id="GO:1990316">
    <property type="term" value="C:Atg1/ULK1 kinase complex"/>
    <property type="evidence" value="ECO:0007669"/>
    <property type="project" value="TreeGrafter"/>
</dbReference>
<dbReference type="AlphaFoldDB" id="A0A815X275"/>
<gene>
    <name evidence="2" type="ORF">EDS130_LOCUS46078</name>
</gene>
<dbReference type="GO" id="GO:0034727">
    <property type="term" value="P:piecemeal microautophagy of the nucleus"/>
    <property type="evidence" value="ECO:0007669"/>
    <property type="project" value="TreeGrafter"/>
</dbReference>
<dbReference type="Pfam" id="PF00240">
    <property type="entry name" value="ubiquitin"/>
    <property type="match status" value="1"/>
</dbReference>
<sequence>MLYVFRVDIGETYIFETDLAFQDVKTLKTAIEREHGIAPSKQILIINGGELLDDDAVQV</sequence>
<proteinExistence type="predicted"/>
<dbReference type="GO" id="GO:0000045">
    <property type="term" value="P:autophagosome assembly"/>
    <property type="evidence" value="ECO:0007669"/>
    <property type="project" value="InterPro"/>
</dbReference>
<dbReference type="EMBL" id="CAJNOJ010001500">
    <property type="protein sequence ID" value="CAF1552167.1"/>
    <property type="molecule type" value="Genomic_DNA"/>
</dbReference>
<name>A0A815X275_ADIRI</name>
<dbReference type="Proteomes" id="UP000663852">
    <property type="component" value="Unassembled WGS sequence"/>
</dbReference>
<evidence type="ECO:0000259" key="1">
    <source>
        <dbReference type="Pfam" id="PF00240"/>
    </source>
</evidence>
<dbReference type="PANTHER" id="PTHR13222">
    <property type="entry name" value="RB1-INDUCIBLE COILED-COIL"/>
    <property type="match status" value="1"/>
</dbReference>
<dbReference type="GO" id="GO:0061723">
    <property type="term" value="P:glycophagy"/>
    <property type="evidence" value="ECO:0007669"/>
    <property type="project" value="TreeGrafter"/>
</dbReference>
<dbReference type="GO" id="GO:0061709">
    <property type="term" value="P:reticulophagy"/>
    <property type="evidence" value="ECO:0007669"/>
    <property type="project" value="TreeGrafter"/>
</dbReference>
<dbReference type="GO" id="GO:0034045">
    <property type="term" value="C:phagophore assembly site membrane"/>
    <property type="evidence" value="ECO:0007669"/>
    <property type="project" value="TreeGrafter"/>
</dbReference>
<dbReference type="Gene3D" id="3.10.20.90">
    <property type="entry name" value="Phosphatidylinositol 3-kinase Catalytic Subunit, Chain A, domain 1"/>
    <property type="match status" value="1"/>
</dbReference>
<organism evidence="2 3">
    <name type="scientific">Adineta ricciae</name>
    <name type="common">Rotifer</name>
    <dbReference type="NCBI Taxonomy" id="249248"/>
    <lineage>
        <taxon>Eukaryota</taxon>
        <taxon>Metazoa</taxon>
        <taxon>Spiralia</taxon>
        <taxon>Gnathifera</taxon>
        <taxon>Rotifera</taxon>
        <taxon>Eurotatoria</taxon>
        <taxon>Bdelloidea</taxon>
        <taxon>Adinetida</taxon>
        <taxon>Adinetidae</taxon>
        <taxon>Adineta</taxon>
    </lineage>
</organism>
<dbReference type="GO" id="GO:0019901">
    <property type="term" value="F:protein kinase binding"/>
    <property type="evidence" value="ECO:0007669"/>
    <property type="project" value="TreeGrafter"/>
</dbReference>
<feature type="domain" description="Ubiquitin-like" evidence="1">
    <location>
        <begin position="22"/>
        <end position="57"/>
    </location>
</feature>
<dbReference type="OrthoDB" id="447953at2759"/>
<dbReference type="SUPFAM" id="SSF54236">
    <property type="entry name" value="Ubiquitin-like"/>
    <property type="match status" value="1"/>
</dbReference>
<dbReference type="GO" id="GO:0034517">
    <property type="term" value="P:ribophagy"/>
    <property type="evidence" value="ECO:0007669"/>
    <property type="project" value="TreeGrafter"/>
</dbReference>
<feature type="non-terminal residue" evidence="2">
    <location>
        <position position="59"/>
    </location>
</feature>
<dbReference type="GO" id="GO:0000422">
    <property type="term" value="P:autophagy of mitochondrion"/>
    <property type="evidence" value="ECO:0007669"/>
    <property type="project" value="TreeGrafter"/>
</dbReference>
<dbReference type="PANTHER" id="PTHR13222:SF1">
    <property type="entry name" value="RB1-INDUCIBLE COILED-COIL PROTEIN 1"/>
    <property type="match status" value="1"/>
</dbReference>
<dbReference type="InterPro" id="IPR000626">
    <property type="entry name" value="Ubiquitin-like_dom"/>
</dbReference>
<dbReference type="InterPro" id="IPR040040">
    <property type="entry name" value="ATG11"/>
</dbReference>
<dbReference type="GO" id="GO:0060090">
    <property type="term" value="F:molecular adaptor activity"/>
    <property type="evidence" value="ECO:0007669"/>
    <property type="project" value="TreeGrafter"/>
</dbReference>
<comment type="caution">
    <text evidence="2">The sequence shown here is derived from an EMBL/GenBank/DDBJ whole genome shotgun (WGS) entry which is preliminary data.</text>
</comment>
<reference evidence="2" key="1">
    <citation type="submission" date="2021-02" db="EMBL/GenBank/DDBJ databases">
        <authorList>
            <person name="Nowell W R."/>
        </authorList>
    </citation>
    <scope>NUCLEOTIDE SEQUENCE</scope>
</reference>
<accession>A0A815X275</accession>